<evidence type="ECO:0000256" key="1">
    <source>
        <dbReference type="SAM" id="Phobius"/>
    </source>
</evidence>
<feature type="transmembrane region" description="Helical" evidence="1">
    <location>
        <begin position="178"/>
        <end position="200"/>
    </location>
</feature>
<evidence type="ECO:0000313" key="2">
    <source>
        <dbReference type="EMBL" id="CAK65171.1"/>
    </source>
</evidence>
<dbReference type="InParanoid" id="A0C304"/>
<dbReference type="Proteomes" id="UP000000600">
    <property type="component" value="Unassembled WGS sequence"/>
</dbReference>
<name>A0C304_PARTE</name>
<dbReference type="OrthoDB" id="310122at2759"/>
<accession>A0C304</accession>
<dbReference type="RefSeq" id="XP_001432568.1">
    <property type="nucleotide sequence ID" value="XM_001432531.1"/>
</dbReference>
<protein>
    <recommendedName>
        <fullName evidence="4">Transmembrane protein</fullName>
    </recommendedName>
</protein>
<keyword evidence="1" id="KW-0472">Membrane</keyword>
<dbReference type="GeneID" id="5018358"/>
<evidence type="ECO:0000313" key="3">
    <source>
        <dbReference type="Proteomes" id="UP000000600"/>
    </source>
</evidence>
<keyword evidence="1" id="KW-0812">Transmembrane</keyword>
<evidence type="ECO:0008006" key="4">
    <source>
        <dbReference type="Google" id="ProtNLM"/>
    </source>
</evidence>
<dbReference type="EMBL" id="CT868037">
    <property type="protein sequence ID" value="CAK65171.1"/>
    <property type="molecule type" value="Genomic_DNA"/>
</dbReference>
<dbReference type="AlphaFoldDB" id="A0C304"/>
<organism evidence="2 3">
    <name type="scientific">Paramecium tetraurelia</name>
    <dbReference type="NCBI Taxonomy" id="5888"/>
    <lineage>
        <taxon>Eukaryota</taxon>
        <taxon>Sar</taxon>
        <taxon>Alveolata</taxon>
        <taxon>Ciliophora</taxon>
        <taxon>Intramacronucleata</taxon>
        <taxon>Oligohymenophorea</taxon>
        <taxon>Peniculida</taxon>
        <taxon>Parameciidae</taxon>
        <taxon>Paramecium</taxon>
    </lineage>
</organism>
<keyword evidence="3" id="KW-1185">Reference proteome</keyword>
<reference evidence="2 3" key="1">
    <citation type="journal article" date="2006" name="Nature">
        <title>Global trends of whole-genome duplications revealed by the ciliate Paramecium tetraurelia.</title>
        <authorList>
            <consortium name="Genoscope"/>
            <person name="Aury J.-M."/>
            <person name="Jaillon O."/>
            <person name="Duret L."/>
            <person name="Noel B."/>
            <person name="Jubin C."/>
            <person name="Porcel B.M."/>
            <person name="Segurens B."/>
            <person name="Daubin V."/>
            <person name="Anthouard V."/>
            <person name="Aiach N."/>
            <person name="Arnaiz O."/>
            <person name="Billaut A."/>
            <person name="Beisson J."/>
            <person name="Blanc I."/>
            <person name="Bouhouche K."/>
            <person name="Camara F."/>
            <person name="Duharcourt S."/>
            <person name="Guigo R."/>
            <person name="Gogendeau D."/>
            <person name="Katinka M."/>
            <person name="Keller A.-M."/>
            <person name="Kissmehl R."/>
            <person name="Klotz C."/>
            <person name="Koll F."/>
            <person name="Le Moue A."/>
            <person name="Lepere C."/>
            <person name="Malinsky S."/>
            <person name="Nowacki M."/>
            <person name="Nowak J.K."/>
            <person name="Plattner H."/>
            <person name="Poulain J."/>
            <person name="Ruiz F."/>
            <person name="Serrano V."/>
            <person name="Zagulski M."/>
            <person name="Dessen P."/>
            <person name="Betermier M."/>
            <person name="Weissenbach J."/>
            <person name="Scarpelli C."/>
            <person name="Schachter V."/>
            <person name="Sperling L."/>
            <person name="Meyer E."/>
            <person name="Cohen J."/>
            <person name="Wincker P."/>
        </authorList>
    </citation>
    <scope>NUCLEOTIDE SEQUENCE [LARGE SCALE GENOMIC DNA]</scope>
    <source>
        <strain evidence="2 3">Stock d4-2</strain>
    </source>
</reference>
<keyword evidence="1" id="KW-1133">Transmembrane helix</keyword>
<feature type="transmembrane region" description="Helical" evidence="1">
    <location>
        <begin position="235"/>
        <end position="255"/>
    </location>
</feature>
<sequence length="273" mass="32465">MCIFDCRRRSNRHILMDCLRYEAFNCKMCKNLKTLDKLQFCGKFFILQVGFSDFPLNLQTFLIKLQNQSNYIQCKKCKQLFFLDQKDNHLLVSKFTCIHKEKYEIKKCLCCKKISEQKSYQKCKKCQLPLFYFDVQRQVECPRCKMKCCETCKQETQLFQQKKPCNCKIIRYQKRVNLFQFLSVALFVLIITSLIGSHYLEDSEFYQSIVCTIKDGYSNVNCTLEQLYYDTFKQLILFLGITLVMGFGVGLIDIIRLLNITQRKLSNAQTRRF</sequence>
<dbReference type="KEGG" id="ptm:GSPATT00034649001"/>
<gene>
    <name evidence="2" type="ORF">GSPATT00034649001</name>
</gene>
<proteinExistence type="predicted"/>
<dbReference type="HOGENOM" id="CLU_1021032_0_0_1"/>
<dbReference type="OMA" id="GYSNVNC"/>